<organism evidence="2 3">
    <name type="scientific">Actinomyces oris</name>
    <dbReference type="NCBI Taxonomy" id="544580"/>
    <lineage>
        <taxon>Bacteria</taxon>
        <taxon>Bacillati</taxon>
        <taxon>Actinomycetota</taxon>
        <taxon>Actinomycetes</taxon>
        <taxon>Actinomycetales</taxon>
        <taxon>Actinomycetaceae</taxon>
        <taxon>Actinomyces</taxon>
    </lineage>
</organism>
<dbReference type="RefSeq" id="WP_075418472.1">
    <property type="nucleotide sequence ID" value="NZ_MSKL01000023.1"/>
</dbReference>
<gene>
    <name evidence="2" type="ORF">BKH28_08930</name>
</gene>
<evidence type="ECO:0000256" key="1">
    <source>
        <dbReference type="SAM" id="MobiDB-lite"/>
    </source>
</evidence>
<dbReference type="Proteomes" id="UP000186394">
    <property type="component" value="Unassembled WGS sequence"/>
</dbReference>
<dbReference type="AlphaFoldDB" id="A0A1Q8VKK1"/>
<evidence type="ECO:0000313" key="3">
    <source>
        <dbReference type="Proteomes" id="UP000186394"/>
    </source>
</evidence>
<feature type="region of interest" description="Disordered" evidence="1">
    <location>
        <begin position="143"/>
        <end position="178"/>
    </location>
</feature>
<dbReference type="InterPro" id="IPR036170">
    <property type="entry name" value="YezG-like_sf"/>
</dbReference>
<feature type="compositionally biased region" description="Basic and acidic residues" evidence="1">
    <location>
        <begin position="143"/>
        <end position="160"/>
    </location>
</feature>
<reference evidence="2 3" key="1">
    <citation type="submission" date="2016-12" db="EMBL/GenBank/DDBJ databases">
        <title>Genomic comparison of strains in the 'Actinomyces naeslundii' group.</title>
        <authorList>
            <person name="Mughal S.R."/>
            <person name="Do T."/>
            <person name="Gilbert S.C."/>
            <person name="Witherden E.A."/>
            <person name="Didelot X."/>
            <person name="Beighton D."/>
        </authorList>
    </citation>
    <scope>NUCLEOTIDE SEQUENCE [LARGE SCALE GENOMIC DNA]</scope>
    <source>
        <strain evidence="2 3">P6N</strain>
    </source>
</reference>
<proteinExistence type="predicted"/>
<dbReference type="EMBL" id="MSKL01000023">
    <property type="protein sequence ID" value="OLO48626.1"/>
    <property type="molecule type" value="Genomic_DNA"/>
</dbReference>
<dbReference type="SUPFAM" id="SSF160424">
    <property type="entry name" value="BH3703-like"/>
    <property type="match status" value="1"/>
</dbReference>
<protein>
    <submittedName>
        <fullName evidence="2">Uncharacterized protein</fullName>
    </submittedName>
</protein>
<accession>A0A1Q8VKK1</accession>
<name>A0A1Q8VKK1_9ACTO</name>
<comment type="caution">
    <text evidence="2">The sequence shown here is derived from an EMBL/GenBank/DDBJ whole genome shotgun (WGS) entry which is preliminary data.</text>
</comment>
<sequence>MNVAIDLSAGLFSRIESLLLEWIEREGYSRVDFEYSYIALAGSYICWVHTPEGSARVHLPSDISLIVRDLRRSQVDSHRGAWLWSHFWVDAAEGVLHQECDWMREPEIDDEPVGNGDAAFELDQFPRDPEWIPEWMATKAAAYHKEAERRERRRQRDRERRAKKKAEAAQPEGNGAGE</sequence>
<evidence type="ECO:0000313" key="2">
    <source>
        <dbReference type="EMBL" id="OLO48626.1"/>
    </source>
</evidence>